<name>A0ACB9EKV5_ARCLA</name>
<gene>
    <name evidence="1" type="ORF">L6452_07072</name>
</gene>
<dbReference type="Proteomes" id="UP001055879">
    <property type="component" value="Linkage Group LG02"/>
</dbReference>
<accession>A0ACB9EKV5</accession>
<reference evidence="2" key="1">
    <citation type="journal article" date="2022" name="Mol. Ecol. Resour.">
        <title>The genomes of chicory, endive, great burdock and yacon provide insights into Asteraceae palaeo-polyploidization history and plant inulin production.</title>
        <authorList>
            <person name="Fan W."/>
            <person name="Wang S."/>
            <person name="Wang H."/>
            <person name="Wang A."/>
            <person name="Jiang F."/>
            <person name="Liu H."/>
            <person name="Zhao H."/>
            <person name="Xu D."/>
            <person name="Zhang Y."/>
        </authorList>
    </citation>
    <scope>NUCLEOTIDE SEQUENCE [LARGE SCALE GENOMIC DNA]</scope>
    <source>
        <strain evidence="2">cv. Niubang</strain>
    </source>
</reference>
<evidence type="ECO:0000313" key="1">
    <source>
        <dbReference type="EMBL" id="KAI3759331.1"/>
    </source>
</evidence>
<keyword evidence="2" id="KW-1185">Reference proteome</keyword>
<reference evidence="1 2" key="2">
    <citation type="journal article" date="2022" name="Mol. Ecol. Resour.">
        <title>The genomes of chicory, endive, great burdock and yacon provide insights into Asteraceae paleo-polyploidization history and plant inulin production.</title>
        <authorList>
            <person name="Fan W."/>
            <person name="Wang S."/>
            <person name="Wang H."/>
            <person name="Wang A."/>
            <person name="Jiang F."/>
            <person name="Liu H."/>
            <person name="Zhao H."/>
            <person name="Xu D."/>
            <person name="Zhang Y."/>
        </authorList>
    </citation>
    <scope>NUCLEOTIDE SEQUENCE [LARGE SCALE GENOMIC DNA]</scope>
    <source>
        <strain evidence="2">cv. Niubang</strain>
    </source>
</reference>
<sequence>MEEGGTSEARELHEDDFESDEEPQVEGDEKNFKRKIYVSPSPCFEIIITHTTHKTPPFLSVSHSPCKSVLSTLFTHNWSFKFEFFLWHPFEIFIFFFHQEMQMGTDLVFIWCFSAVFIATTLFTTSTFALTQDGLALLEFKQTLNDTKNVLSNWVDNDETPCQWTGVTCHPSDQRVLSINLPYMEFGGFISPSIGKLSRLQRLALHQNSLHGLIPNEISKCVELRALYLRANYLQGGIPSNIGNLSFLTILDLSSNTLKGAIPSSLGHLTRLKYLNLSTNFFSGEIPNFGALSNFGNNSYIGNLDLCGQQIHKPCKTSLGFPAVLPHAESDEAAVPRHSSRYLKGALIGATTTLGLILVLFLIWMLTKKERAAKKYVVVKKQVHQETSTQLITFHGDLPYPSSEIIEKLESLDVEHVVGVGGFGTVYRMVMNDCGTFAVKRIERSREGRDQAFERELEILGSVKHINLVNLRGYCRFPDSKLLIYDYVAMGSLESFLHERPDGNQTLSWNARLKVAYGSARGLAYLHHDCSPKIVHRDIKSSNILLNENLEPCVSDFGLAKLLVDEEAHVTTVVAGTFGYLAPEYLQSGRATVKSDVYSFGVLLLELVTGKRPTDPAFVKRGLNVVGWLNTLRKENQLEDVVDERCTDADASTVEAVLEIAGRCTDANPEDRPSMQQVLQFLEQEVMSPCPSDFYDSHSDYA</sequence>
<proteinExistence type="predicted"/>
<comment type="caution">
    <text evidence="1">The sequence shown here is derived from an EMBL/GenBank/DDBJ whole genome shotgun (WGS) entry which is preliminary data.</text>
</comment>
<protein>
    <submittedName>
        <fullName evidence="1">Uncharacterized protein</fullName>
    </submittedName>
</protein>
<organism evidence="1 2">
    <name type="scientific">Arctium lappa</name>
    <name type="common">Greater burdock</name>
    <name type="synonym">Lappa major</name>
    <dbReference type="NCBI Taxonomy" id="4217"/>
    <lineage>
        <taxon>Eukaryota</taxon>
        <taxon>Viridiplantae</taxon>
        <taxon>Streptophyta</taxon>
        <taxon>Embryophyta</taxon>
        <taxon>Tracheophyta</taxon>
        <taxon>Spermatophyta</taxon>
        <taxon>Magnoliopsida</taxon>
        <taxon>eudicotyledons</taxon>
        <taxon>Gunneridae</taxon>
        <taxon>Pentapetalae</taxon>
        <taxon>asterids</taxon>
        <taxon>campanulids</taxon>
        <taxon>Asterales</taxon>
        <taxon>Asteraceae</taxon>
        <taxon>Carduoideae</taxon>
        <taxon>Cardueae</taxon>
        <taxon>Arctiinae</taxon>
        <taxon>Arctium</taxon>
    </lineage>
</organism>
<evidence type="ECO:0000313" key="2">
    <source>
        <dbReference type="Proteomes" id="UP001055879"/>
    </source>
</evidence>
<dbReference type="EMBL" id="CM042048">
    <property type="protein sequence ID" value="KAI3759331.1"/>
    <property type="molecule type" value="Genomic_DNA"/>
</dbReference>